<keyword evidence="1" id="KW-0812">Transmembrane</keyword>
<feature type="transmembrane region" description="Helical" evidence="1">
    <location>
        <begin position="123"/>
        <end position="144"/>
    </location>
</feature>
<keyword evidence="1" id="KW-0472">Membrane</keyword>
<comment type="caution">
    <text evidence="2">The sequence shown here is derived from an EMBL/GenBank/DDBJ whole genome shotgun (WGS) entry which is preliminary data.</text>
</comment>
<keyword evidence="1" id="KW-1133">Transmembrane helix</keyword>
<dbReference type="AlphaFoldDB" id="A0A154BTN9"/>
<protein>
    <submittedName>
        <fullName evidence="2">ABC transporter</fullName>
    </submittedName>
</protein>
<dbReference type="STRING" id="1794912.AXX12_18460"/>
<feature type="transmembrane region" description="Helical" evidence="1">
    <location>
        <begin position="51"/>
        <end position="81"/>
    </location>
</feature>
<dbReference type="EMBL" id="LSGP01000016">
    <property type="protein sequence ID" value="KYZ76888.1"/>
    <property type="molecule type" value="Genomic_DNA"/>
</dbReference>
<dbReference type="Pfam" id="PF17099">
    <property type="entry name" value="TrpP"/>
    <property type="match status" value="1"/>
</dbReference>
<gene>
    <name evidence="2" type="ORF">AXX12_18460</name>
</gene>
<keyword evidence="3" id="KW-1185">Reference proteome</keyword>
<organism evidence="2 3">
    <name type="scientific">Anaerosporomusa subterranea</name>
    <dbReference type="NCBI Taxonomy" id="1794912"/>
    <lineage>
        <taxon>Bacteria</taxon>
        <taxon>Bacillati</taxon>
        <taxon>Bacillota</taxon>
        <taxon>Negativicutes</taxon>
        <taxon>Acetonemataceae</taxon>
        <taxon>Anaerosporomusa</taxon>
    </lineage>
</organism>
<evidence type="ECO:0000313" key="2">
    <source>
        <dbReference type="EMBL" id="KYZ76888.1"/>
    </source>
</evidence>
<feature type="transmembrane region" description="Helical" evidence="1">
    <location>
        <begin position="21"/>
        <end position="39"/>
    </location>
</feature>
<dbReference type="InterPro" id="IPR031360">
    <property type="entry name" value="TrpP"/>
</dbReference>
<feature type="transmembrane region" description="Helical" evidence="1">
    <location>
        <begin position="150"/>
        <end position="175"/>
    </location>
</feature>
<proteinExistence type="predicted"/>
<accession>A0A154BTN9</accession>
<reference evidence="2 3" key="1">
    <citation type="submission" date="2016-02" db="EMBL/GenBank/DDBJ databases">
        <title>Anaerosporomusa subterraneum gen. nov., sp. nov., a spore-forming obligate anaerobe isolated from saprolite.</title>
        <authorList>
            <person name="Choi J.K."/>
            <person name="Shah M."/>
            <person name="Yee N."/>
        </authorList>
    </citation>
    <scope>NUCLEOTIDE SEQUENCE [LARGE SCALE GENOMIC DNA]</scope>
    <source>
        <strain evidence="2 3">RU4</strain>
    </source>
</reference>
<dbReference type="OrthoDB" id="3173414at2"/>
<dbReference type="RefSeq" id="WP_066240445.1">
    <property type="nucleotide sequence ID" value="NZ_LSGP01000016.1"/>
</dbReference>
<name>A0A154BTN9_ANASB</name>
<dbReference type="Proteomes" id="UP000076268">
    <property type="component" value="Unassembled WGS sequence"/>
</dbReference>
<sequence>MEQQVQQPTIIVAGKGGKYRWLAITALFLAIGTILRLVSPSVAGVSPNWTIAMYCLAMILVRPSLGQAVGIGLVAGAIALVTSKSPFPYGNLVSEVLGAVTACTLVKYNIGCKIGKLNLQPAIIGLITTLFSGLTFVTLMKIVLGLPMQVYLYGMLPVVFTVAAVNTVVTQVLYFPAYKLFSAQLGISEREKK</sequence>
<evidence type="ECO:0000256" key="1">
    <source>
        <dbReference type="SAM" id="Phobius"/>
    </source>
</evidence>
<evidence type="ECO:0000313" key="3">
    <source>
        <dbReference type="Proteomes" id="UP000076268"/>
    </source>
</evidence>